<accession>A0ACC0VL12</accession>
<dbReference type="EMBL" id="CM047587">
    <property type="protein sequence ID" value="KAI9907184.1"/>
    <property type="molecule type" value="Genomic_DNA"/>
</dbReference>
<keyword evidence="2" id="KW-1185">Reference proteome</keyword>
<dbReference type="Proteomes" id="UP001163321">
    <property type="component" value="Chromosome 8"/>
</dbReference>
<sequence length="210" mass="23275">MALQGTASFPISLPDGEIDDNSKPDVDDEHVDSGGNEEKVQDNEDQLRAALETSIASATEEAVDPDRITDEMVSEVMVLLRLFGVPFLVSPMEAEAQCTTLEQLELVDGLITDDSDIFPFGGQRVYKNIFHHHTDYTDGVHGIGIVNASEIVAAYPGIEGLREFKDWVREFHVAEESEHVACKGNKKKNEEDKENGDDTVRTRFQRSHGS</sequence>
<protein>
    <submittedName>
        <fullName evidence="1">Uncharacterized protein</fullName>
    </submittedName>
</protein>
<evidence type="ECO:0000313" key="1">
    <source>
        <dbReference type="EMBL" id="KAI9907184.1"/>
    </source>
</evidence>
<name>A0ACC0VL12_9STRA</name>
<comment type="caution">
    <text evidence="1">The sequence shown here is derived from an EMBL/GenBank/DDBJ whole genome shotgun (WGS) entry which is preliminary data.</text>
</comment>
<evidence type="ECO:0000313" key="2">
    <source>
        <dbReference type="Proteomes" id="UP001163321"/>
    </source>
</evidence>
<reference evidence="1 2" key="1">
    <citation type="journal article" date="2022" name="bioRxiv">
        <title>The genome of the oomycete Peronosclerospora sorghi, a cosmopolitan pathogen of maize and sorghum, is inflated with dispersed pseudogenes.</title>
        <authorList>
            <person name="Fletcher K."/>
            <person name="Martin F."/>
            <person name="Isakeit T."/>
            <person name="Cavanaugh K."/>
            <person name="Magill C."/>
            <person name="Michelmore R."/>
        </authorList>
    </citation>
    <scope>NUCLEOTIDE SEQUENCE [LARGE SCALE GENOMIC DNA]</scope>
    <source>
        <strain evidence="1">P6</strain>
    </source>
</reference>
<proteinExistence type="predicted"/>
<organism evidence="1 2">
    <name type="scientific">Peronosclerospora sorghi</name>
    <dbReference type="NCBI Taxonomy" id="230839"/>
    <lineage>
        <taxon>Eukaryota</taxon>
        <taxon>Sar</taxon>
        <taxon>Stramenopiles</taxon>
        <taxon>Oomycota</taxon>
        <taxon>Peronosporomycetes</taxon>
        <taxon>Peronosporales</taxon>
        <taxon>Peronosporaceae</taxon>
        <taxon>Peronosclerospora</taxon>
    </lineage>
</organism>
<gene>
    <name evidence="1" type="ORF">PsorP6_004726</name>
</gene>